<evidence type="ECO:0000313" key="3">
    <source>
        <dbReference type="Proteomes" id="UP000272528"/>
    </source>
</evidence>
<keyword evidence="3" id="KW-1185">Reference proteome</keyword>
<reference evidence="3" key="1">
    <citation type="submission" date="2018-12" db="EMBL/GenBank/DDBJ databases">
        <title>Genome sequence of Peanibacillus sp.</title>
        <authorList>
            <person name="Subramani G."/>
            <person name="Srinivasan S."/>
            <person name="Kim M.K."/>
        </authorList>
    </citation>
    <scope>NUCLEOTIDE SEQUENCE [LARGE SCALE GENOMIC DNA]</scope>
    <source>
        <strain evidence="3">18JY67-1</strain>
    </source>
</reference>
<dbReference type="KEGG" id="palb:EJC50_20810"/>
<feature type="domain" description="VOC" evidence="1">
    <location>
        <begin position="5"/>
        <end position="141"/>
    </location>
</feature>
<dbReference type="InterPro" id="IPR029068">
    <property type="entry name" value="Glyas_Bleomycin-R_OHBP_Dase"/>
</dbReference>
<dbReference type="SUPFAM" id="SSF54593">
    <property type="entry name" value="Glyoxalase/Bleomycin resistance protein/Dihydroxybiphenyl dioxygenase"/>
    <property type="match status" value="1"/>
</dbReference>
<evidence type="ECO:0000259" key="1">
    <source>
        <dbReference type="PROSITE" id="PS51819"/>
    </source>
</evidence>
<dbReference type="Proteomes" id="UP000272528">
    <property type="component" value="Chromosome"/>
</dbReference>
<dbReference type="AlphaFoldDB" id="A0A3S9A7U7"/>
<name>A0A3S9A7U7_9BACL</name>
<sequence length="143" mass="16159">MEWQGIHHIALATKDLEQTIRFYTEKLGMQSSPIYPANPFHGPHAFIHPGDSTTTTALGLHFFEVAEAQIHTHPESLQRLTFIPGALQHIAFALQHEDAGLRMRKQLESHQIEMTTLLNNGPTRSFGFLDNNGIQLEAIWPKL</sequence>
<dbReference type="PROSITE" id="PS51819">
    <property type="entry name" value="VOC"/>
    <property type="match status" value="1"/>
</dbReference>
<dbReference type="RefSeq" id="WP_126017544.1">
    <property type="nucleotide sequence ID" value="NZ_CP034437.1"/>
</dbReference>
<accession>A0A3S9A7U7</accession>
<protein>
    <submittedName>
        <fullName evidence="2">VOC family protein</fullName>
    </submittedName>
</protein>
<gene>
    <name evidence="2" type="ORF">EJC50_20810</name>
</gene>
<proteinExistence type="predicted"/>
<dbReference type="InterPro" id="IPR037523">
    <property type="entry name" value="VOC_core"/>
</dbReference>
<dbReference type="OrthoDB" id="9795618at2"/>
<organism evidence="2 3">
    <name type="scientific">Paenibacillus albus</name>
    <dbReference type="NCBI Taxonomy" id="2495582"/>
    <lineage>
        <taxon>Bacteria</taxon>
        <taxon>Bacillati</taxon>
        <taxon>Bacillota</taxon>
        <taxon>Bacilli</taxon>
        <taxon>Bacillales</taxon>
        <taxon>Paenibacillaceae</taxon>
        <taxon>Paenibacillus</taxon>
    </lineage>
</organism>
<dbReference type="EMBL" id="CP034437">
    <property type="protein sequence ID" value="AZN41838.1"/>
    <property type="molecule type" value="Genomic_DNA"/>
</dbReference>
<evidence type="ECO:0000313" key="2">
    <source>
        <dbReference type="EMBL" id="AZN41838.1"/>
    </source>
</evidence>
<dbReference type="Pfam" id="PF00903">
    <property type="entry name" value="Glyoxalase"/>
    <property type="match status" value="1"/>
</dbReference>
<dbReference type="Gene3D" id="3.10.180.10">
    <property type="entry name" value="2,3-Dihydroxybiphenyl 1,2-Dioxygenase, domain 1"/>
    <property type="match status" value="1"/>
</dbReference>
<dbReference type="InterPro" id="IPR004360">
    <property type="entry name" value="Glyas_Fos-R_dOase_dom"/>
</dbReference>